<feature type="transmembrane region" description="Helical" evidence="1">
    <location>
        <begin position="41"/>
        <end position="61"/>
    </location>
</feature>
<gene>
    <name evidence="2" type="ORF">CTEN210_01852</name>
</gene>
<keyword evidence="3" id="KW-1185">Reference proteome</keyword>
<feature type="transmembrane region" description="Helical" evidence="1">
    <location>
        <begin position="155"/>
        <end position="180"/>
    </location>
</feature>
<reference evidence="2 3" key="1">
    <citation type="journal article" date="2021" name="Sci. Rep.">
        <title>The genome of the diatom Chaetoceros tenuissimus carries an ancient integrated fragment of an extant virus.</title>
        <authorList>
            <person name="Hongo Y."/>
            <person name="Kimura K."/>
            <person name="Takaki Y."/>
            <person name="Yoshida Y."/>
            <person name="Baba S."/>
            <person name="Kobayashi G."/>
            <person name="Nagasaki K."/>
            <person name="Hano T."/>
            <person name="Tomaru Y."/>
        </authorList>
    </citation>
    <scope>NUCLEOTIDE SEQUENCE [LARGE SCALE GENOMIC DNA]</scope>
    <source>
        <strain evidence="2 3">NIES-3715</strain>
    </source>
</reference>
<dbReference type="SUPFAM" id="SSF161084">
    <property type="entry name" value="MAPEG domain-like"/>
    <property type="match status" value="1"/>
</dbReference>
<dbReference type="InterPro" id="IPR023352">
    <property type="entry name" value="MAPEG-like_dom_sf"/>
</dbReference>
<accession>A0AAD3H096</accession>
<feature type="transmembrane region" description="Helical" evidence="1">
    <location>
        <begin position="201"/>
        <end position="224"/>
    </location>
</feature>
<evidence type="ECO:0000256" key="1">
    <source>
        <dbReference type="SAM" id="Phobius"/>
    </source>
</evidence>
<dbReference type="AlphaFoldDB" id="A0AAD3H096"/>
<protein>
    <submittedName>
        <fullName evidence="2">Uncharacterized protein</fullName>
    </submittedName>
</protein>
<name>A0AAD3H096_9STRA</name>
<evidence type="ECO:0000313" key="3">
    <source>
        <dbReference type="Proteomes" id="UP001054902"/>
    </source>
</evidence>
<sequence>MSSSGDNKKTDEIGPSLLPPEKAVSEDIATTGYQKRFLKLIIIQAPIIAWSIYFVSTKMLLSQASLDLLNVKVEFLQKYELQYLYISIYMIYLARLALVTNVNGARGPTRLDRPDQHIYQVVGSKDLVLMASDGVYGRFNRAQRGILNMDEGLPLFLTSTLLVAPVFGQVACFFLVPLYAYGRIKMGFDYKESKKVRLGGFMFAMIAEHGMFAFVGLIVFKIFFG</sequence>
<proteinExistence type="predicted"/>
<feature type="transmembrane region" description="Helical" evidence="1">
    <location>
        <begin position="82"/>
        <end position="102"/>
    </location>
</feature>
<dbReference type="EMBL" id="BLLK01000020">
    <property type="protein sequence ID" value="GFH45378.1"/>
    <property type="molecule type" value="Genomic_DNA"/>
</dbReference>
<organism evidence="2 3">
    <name type="scientific">Chaetoceros tenuissimus</name>
    <dbReference type="NCBI Taxonomy" id="426638"/>
    <lineage>
        <taxon>Eukaryota</taxon>
        <taxon>Sar</taxon>
        <taxon>Stramenopiles</taxon>
        <taxon>Ochrophyta</taxon>
        <taxon>Bacillariophyta</taxon>
        <taxon>Coscinodiscophyceae</taxon>
        <taxon>Chaetocerotophycidae</taxon>
        <taxon>Chaetocerotales</taxon>
        <taxon>Chaetocerotaceae</taxon>
        <taxon>Chaetoceros</taxon>
    </lineage>
</organism>
<keyword evidence="1" id="KW-0472">Membrane</keyword>
<keyword evidence="1" id="KW-1133">Transmembrane helix</keyword>
<dbReference type="Gene3D" id="1.20.120.550">
    <property type="entry name" value="Membrane associated eicosanoid/glutathione metabolism-like domain"/>
    <property type="match status" value="1"/>
</dbReference>
<dbReference type="Proteomes" id="UP001054902">
    <property type="component" value="Unassembled WGS sequence"/>
</dbReference>
<evidence type="ECO:0000313" key="2">
    <source>
        <dbReference type="EMBL" id="GFH45378.1"/>
    </source>
</evidence>
<keyword evidence="1" id="KW-0812">Transmembrane</keyword>
<comment type="caution">
    <text evidence="2">The sequence shown here is derived from an EMBL/GenBank/DDBJ whole genome shotgun (WGS) entry which is preliminary data.</text>
</comment>